<evidence type="ECO:0000256" key="8">
    <source>
        <dbReference type="ARBA" id="ARBA00041344"/>
    </source>
</evidence>
<keyword evidence="11" id="KW-1185">Reference proteome</keyword>
<dbReference type="AlphaFoldDB" id="A0A8D0GZZ9"/>
<keyword evidence="4 9" id="KW-1133">Transmembrane helix</keyword>
<feature type="transmembrane region" description="Helical" evidence="9">
    <location>
        <begin position="176"/>
        <end position="201"/>
    </location>
</feature>
<feature type="transmembrane region" description="Helical" evidence="9">
    <location>
        <begin position="126"/>
        <end position="147"/>
    </location>
</feature>
<comment type="subcellular location">
    <subcellularLocation>
        <location evidence="1">Membrane</location>
        <topology evidence="1">Multi-pass membrane protein</topology>
    </subcellularLocation>
</comment>
<evidence type="ECO:0000256" key="1">
    <source>
        <dbReference type="ARBA" id="ARBA00004141"/>
    </source>
</evidence>
<proteinExistence type="inferred from homology"/>
<name>A0A8D0GZZ9_SPHPU</name>
<dbReference type="InterPro" id="IPR055299">
    <property type="entry name" value="TIMMDC1"/>
</dbReference>
<protein>
    <recommendedName>
        <fullName evidence="7">Complex I assembly factor TIMMDC1, mitochondrial</fullName>
    </recommendedName>
    <alternativeName>
        <fullName evidence="8">Translocase of inner mitochondrial membrane domain-containing protein 1</fullName>
    </alternativeName>
</protein>
<evidence type="ECO:0000256" key="9">
    <source>
        <dbReference type="SAM" id="Phobius"/>
    </source>
</evidence>
<reference evidence="10" key="2">
    <citation type="submission" date="2025-09" db="UniProtKB">
        <authorList>
            <consortium name="Ensembl"/>
        </authorList>
    </citation>
    <scope>IDENTIFICATION</scope>
</reference>
<evidence type="ECO:0000313" key="11">
    <source>
        <dbReference type="Proteomes" id="UP000694392"/>
    </source>
</evidence>
<dbReference type="GeneTree" id="ENSGT00390000013817"/>
<accession>A0A8D0GZZ9</accession>
<dbReference type="GO" id="GO:0032981">
    <property type="term" value="P:mitochondrial respiratory chain complex I assembly"/>
    <property type="evidence" value="ECO:0007669"/>
    <property type="project" value="InterPro"/>
</dbReference>
<evidence type="ECO:0000256" key="4">
    <source>
        <dbReference type="ARBA" id="ARBA00022989"/>
    </source>
</evidence>
<dbReference type="PANTHER" id="PTHR13002:SF1">
    <property type="entry name" value="COMPLEX I ASSEMBLY FACTOR TIMMDC1, MITOCHONDRIAL"/>
    <property type="match status" value="1"/>
</dbReference>
<dbReference type="Ensembl" id="ENSSPUT00000015661.1">
    <property type="protein sequence ID" value="ENSSPUP00000014676.1"/>
    <property type="gene ID" value="ENSSPUG00000011334.1"/>
</dbReference>
<keyword evidence="3 9" id="KW-0812">Transmembrane</keyword>
<evidence type="ECO:0000256" key="7">
    <source>
        <dbReference type="ARBA" id="ARBA00040778"/>
    </source>
</evidence>
<evidence type="ECO:0000256" key="5">
    <source>
        <dbReference type="ARBA" id="ARBA00023136"/>
    </source>
</evidence>
<dbReference type="Pfam" id="PF02466">
    <property type="entry name" value="Tim17"/>
    <property type="match status" value="1"/>
</dbReference>
<evidence type="ECO:0000256" key="3">
    <source>
        <dbReference type="ARBA" id="ARBA00022692"/>
    </source>
</evidence>
<evidence type="ECO:0000313" key="10">
    <source>
        <dbReference type="Ensembl" id="ENSSPUP00000014676.1"/>
    </source>
</evidence>
<dbReference type="Proteomes" id="UP000694392">
    <property type="component" value="Unplaced"/>
</dbReference>
<reference evidence="10" key="1">
    <citation type="submission" date="2025-08" db="UniProtKB">
        <authorList>
            <consortium name="Ensembl"/>
        </authorList>
    </citation>
    <scope>IDENTIFICATION</scope>
</reference>
<evidence type="ECO:0000256" key="2">
    <source>
        <dbReference type="ARBA" id="ARBA00008444"/>
    </source>
</evidence>
<evidence type="ECO:0000256" key="6">
    <source>
        <dbReference type="ARBA" id="ARBA00037236"/>
    </source>
</evidence>
<dbReference type="PANTHER" id="PTHR13002">
    <property type="entry name" value="C3ORF1 PROTEIN-RELATED"/>
    <property type="match status" value="1"/>
</dbReference>
<comment type="function">
    <text evidence="6">Chaperone protein involved in the assembly of the mitochondrial NADH:ubiquinone oxidoreductase complex (complex I). Participates in constructing the membrane arm of complex I.</text>
</comment>
<organism evidence="10 11">
    <name type="scientific">Sphenodon punctatus</name>
    <name type="common">Tuatara</name>
    <name type="synonym">Hatteria punctata</name>
    <dbReference type="NCBI Taxonomy" id="8508"/>
    <lineage>
        <taxon>Eukaryota</taxon>
        <taxon>Metazoa</taxon>
        <taxon>Chordata</taxon>
        <taxon>Craniata</taxon>
        <taxon>Vertebrata</taxon>
        <taxon>Euteleostomi</taxon>
        <taxon>Lepidosauria</taxon>
        <taxon>Sphenodontia</taxon>
        <taxon>Sphenodontidae</taxon>
        <taxon>Sphenodon</taxon>
    </lineage>
</organism>
<feature type="transmembrane region" description="Helical" evidence="9">
    <location>
        <begin position="65"/>
        <end position="88"/>
    </location>
</feature>
<sequence length="271" mass="30091">MGAPENNQVLVEGSVAASPALAAEQQGFVPWYVGSPQAPDSGWQRLRGLVQKDELNRYPEETMNIINASFSAAIIGFVYGGVPGFHYARKQYIQRSQAEIFYNRLDAVQSVHRAATRGFIRYGWRWGWRVAAFVTIFNTVQTALSVYREESALSHFGAAGAVTGGLFRMNLGLRGLVGGSIIGAVLGVPAGGLLMAMQKLVGETVQERRKRERREEYERKLAEWRSRLDITGKVVEKMDYVIQEGGTERDTERIQELLVLPQNPGVLEDGD</sequence>
<comment type="similarity">
    <text evidence="2">Belongs to the Tim17/Tim22/Tim23 family.</text>
</comment>
<dbReference type="GO" id="GO:0005739">
    <property type="term" value="C:mitochondrion"/>
    <property type="evidence" value="ECO:0007669"/>
    <property type="project" value="TreeGrafter"/>
</dbReference>
<dbReference type="GO" id="GO:0016020">
    <property type="term" value="C:membrane"/>
    <property type="evidence" value="ECO:0007669"/>
    <property type="project" value="UniProtKB-SubCell"/>
</dbReference>
<keyword evidence="5 9" id="KW-0472">Membrane</keyword>
<dbReference type="OMA" id="SYMNFME"/>